<name>A0ABS6W0B0_9FLAO</name>
<dbReference type="EMBL" id="JAHWDF010000002">
    <property type="protein sequence ID" value="MBW2960583.1"/>
    <property type="molecule type" value="Genomic_DNA"/>
</dbReference>
<organism evidence="1 2">
    <name type="scientific">Mesonia aestuariivivens</name>
    <dbReference type="NCBI Taxonomy" id="2796128"/>
    <lineage>
        <taxon>Bacteria</taxon>
        <taxon>Pseudomonadati</taxon>
        <taxon>Bacteroidota</taxon>
        <taxon>Flavobacteriia</taxon>
        <taxon>Flavobacteriales</taxon>
        <taxon>Flavobacteriaceae</taxon>
        <taxon>Mesonia</taxon>
    </lineage>
</organism>
<evidence type="ECO:0000313" key="2">
    <source>
        <dbReference type="Proteomes" id="UP000719267"/>
    </source>
</evidence>
<proteinExistence type="predicted"/>
<reference evidence="1 2" key="1">
    <citation type="submission" date="2021-07" db="EMBL/GenBank/DDBJ databases">
        <title>Mesonia aestuariivivens sp. nov., isolated from a tidal flat.</title>
        <authorList>
            <person name="Kim Y.-O."/>
            <person name="Yoon J.-H."/>
        </authorList>
    </citation>
    <scope>NUCLEOTIDE SEQUENCE [LARGE SCALE GENOMIC DNA]</scope>
    <source>
        <strain evidence="1 2">JHPTF-M18</strain>
    </source>
</reference>
<evidence type="ECO:0000313" key="1">
    <source>
        <dbReference type="EMBL" id="MBW2960583.1"/>
    </source>
</evidence>
<evidence type="ECO:0008006" key="3">
    <source>
        <dbReference type="Google" id="ProtNLM"/>
    </source>
</evidence>
<sequence length="204" mass="24344">MMNTVFFAQSESPYNLVKTRYTFFYKNNWKTFNGITITHFPDAKIIYKSKVKDGIEFYSEAYNKNDELIGILENENYKKLDTKNRKTAFKENQKFSDTSQFRVKKIITKYYKDPKTTKEEKINGIYKKPFSKEYYSKGCLTKIENFYDEDCKLIKESYEIFYTEVGNLLVKNIESTYNGKYKLWNRDGKLIESGTYKMGVKIPY</sequence>
<keyword evidence="2" id="KW-1185">Reference proteome</keyword>
<protein>
    <recommendedName>
        <fullName evidence="3">MORN repeat variant</fullName>
    </recommendedName>
</protein>
<dbReference type="Proteomes" id="UP000719267">
    <property type="component" value="Unassembled WGS sequence"/>
</dbReference>
<gene>
    <name evidence="1" type="ORF">KW502_02060</name>
</gene>
<accession>A0ABS6W0B0</accession>
<dbReference type="RefSeq" id="WP_219038870.1">
    <property type="nucleotide sequence ID" value="NZ_JAHWDF010000002.1"/>
</dbReference>
<comment type="caution">
    <text evidence="1">The sequence shown here is derived from an EMBL/GenBank/DDBJ whole genome shotgun (WGS) entry which is preliminary data.</text>
</comment>